<dbReference type="InterPro" id="IPR034466">
    <property type="entry name" value="Methyltransferase_Class_B"/>
</dbReference>
<dbReference type="SFLD" id="SFLDG01082">
    <property type="entry name" value="B12-binding_domain_containing"/>
    <property type="match status" value="1"/>
</dbReference>
<dbReference type="PROSITE" id="PS51332">
    <property type="entry name" value="B12_BINDING"/>
    <property type="match status" value="1"/>
</dbReference>
<dbReference type="Pfam" id="PF04055">
    <property type="entry name" value="Radical_SAM"/>
    <property type="match status" value="1"/>
</dbReference>
<evidence type="ECO:0000256" key="7">
    <source>
        <dbReference type="ARBA" id="ARBA00023014"/>
    </source>
</evidence>
<evidence type="ECO:0000256" key="4">
    <source>
        <dbReference type="ARBA" id="ARBA00022691"/>
    </source>
</evidence>
<dbReference type="SUPFAM" id="SSF102114">
    <property type="entry name" value="Radical SAM enzymes"/>
    <property type="match status" value="1"/>
</dbReference>
<dbReference type="GO" id="GO:0003824">
    <property type="term" value="F:catalytic activity"/>
    <property type="evidence" value="ECO:0007669"/>
    <property type="project" value="InterPro"/>
</dbReference>
<dbReference type="PROSITE" id="PS51918">
    <property type="entry name" value="RADICAL_SAM"/>
    <property type="match status" value="1"/>
</dbReference>
<keyword evidence="2" id="KW-0489">Methyltransferase</keyword>
<dbReference type="AlphaFoldDB" id="A0A0F9PLH3"/>
<keyword evidence="3" id="KW-0808">Transferase</keyword>
<dbReference type="EMBL" id="LAZR01002238">
    <property type="protein sequence ID" value="KKN32635.1"/>
    <property type="molecule type" value="Genomic_DNA"/>
</dbReference>
<feature type="domain" description="Radical SAM core" evidence="9">
    <location>
        <begin position="198"/>
        <end position="430"/>
    </location>
</feature>
<sequence length="485" mass="56478">MKICFINPAPRSYIVERGNETTGAYPPLGILYIIGYLKREGYDSVLIDQHATKIPTTQVLEKVKKIDPDIIGFNTLTNINMGLRATFIAKIIKKWNPNVKIVFGNCHATFNHDRILKKYPFVDICVRGEGEITFYELVSALEKNRDLKSILGITYRENGKICINLDRPLIKDLDELPFPDRDVIRDIEYRQNFGGFNADYGKFTTIQSSRGCTFNCTFCCQGKLSKCTWRTRSISHVIDELELLNSEGYTNLYWVDGNFTNNPNRAVKLFREIQKNNLDFIWVCDQRVDLVNNLLLYEMRKSGCRTISFGIESANQRILNYFNKGFTPQIAIDAIRKARKIGIDFILGTFLIGAPTETLEEIKKTLLLAQKVEIDFPQFHIFGTFPGTEIWDNLVRERKIDPDKYWENGVKVLVPPLEIVEEEMRKAYIDFIKRPKYLFNQTLRTLKSIHRWRIVLSNLKTFTNFKKFKKFYEFSTKTWTHGIKL</sequence>
<accession>A0A0F9PLH3</accession>
<evidence type="ECO:0000259" key="8">
    <source>
        <dbReference type="PROSITE" id="PS51332"/>
    </source>
</evidence>
<dbReference type="Gene3D" id="3.40.50.280">
    <property type="entry name" value="Cobalamin-binding domain"/>
    <property type="match status" value="1"/>
</dbReference>
<feature type="domain" description="B12-binding" evidence="8">
    <location>
        <begin position="9"/>
        <end position="148"/>
    </location>
</feature>
<organism evidence="10">
    <name type="scientific">marine sediment metagenome</name>
    <dbReference type="NCBI Taxonomy" id="412755"/>
    <lineage>
        <taxon>unclassified sequences</taxon>
        <taxon>metagenomes</taxon>
        <taxon>ecological metagenomes</taxon>
    </lineage>
</organism>
<keyword evidence="5" id="KW-0479">Metal-binding</keyword>
<dbReference type="Gene3D" id="3.80.30.20">
    <property type="entry name" value="tm_1862 like domain"/>
    <property type="match status" value="1"/>
</dbReference>
<dbReference type="SFLD" id="SFLDS00029">
    <property type="entry name" value="Radical_SAM"/>
    <property type="match status" value="1"/>
</dbReference>
<evidence type="ECO:0000256" key="1">
    <source>
        <dbReference type="ARBA" id="ARBA00001966"/>
    </source>
</evidence>
<gene>
    <name evidence="10" type="ORF">LCGC14_0811860</name>
</gene>
<dbReference type="InterPro" id="IPR058240">
    <property type="entry name" value="rSAM_sf"/>
</dbReference>
<dbReference type="InterPro" id="IPR036724">
    <property type="entry name" value="Cobalamin-bd_sf"/>
</dbReference>
<proteinExistence type="predicted"/>
<dbReference type="PANTHER" id="PTHR43409">
    <property type="entry name" value="ANAEROBIC MAGNESIUM-PROTOPORPHYRIN IX MONOMETHYL ESTER CYCLASE-RELATED"/>
    <property type="match status" value="1"/>
</dbReference>
<dbReference type="InterPro" id="IPR051198">
    <property type="entry name" value="BchE-like"/>
</dbReference>
<name>A0A0F9PLH3_9ZZZZ</name>
<dbReference type="GO" id="GO:0005829">
    <property type="term" value="C:cytosol"/>
    <property type="evidence" value="ECO:0007669"/>
    <property type="project" value="TreeGrafter"/>
</dbReference>
<dbReference type="InterPro" id="IPR006638">
    <property type="entry name" value="Elp3/MiaA/NifB-like_rSAM"/>
</dbReference>
<evidence type="ECO:0000259" key="9">
    <source>
        <dbReference type="PROSITE" id="PS51918"/>
    </source>
</evidence>
<dbReference type="Pfam" id="PF02310">
    <property type="entry name" value="B12-binding"/>
    <property type="match status" value="1"/>
</dbReference>
<dbReference type="SUPFAM" id="SSF52242">
    <property type="entry name" value="Cobalamin (vitamin B12)-binding domain"/>
    <property type="match status" value="1"/>
</dbReference>
<keyword evidence="6" id="KW-0408">Iron</keyword>
<dbReference type="CDD" id="cd02068">
    <property type="entry name" value="radical_SAM_B12_BD"/>
    <property type="match status" value="1"/>
</dbReference>
<dbReference type="CDD" id="cd01335">
    <property type="entry name" value="Radical_SAM"/>
    <property type="match status" value="1"/>
</dbReference>
<keyword evidence="4" id="KW-0949">S-adenosyl-L-methionine</keyword>
<protein>
    <submittedName>
        <fullName evidence="10">Uncharacterized protein</fullName>
    </submittedName>
</protein>
<evidence type="ECO:0000256" key="6">
    <source>
        <dbReference type="ARBA" id="ARBA00023004"/>
    </source>
</evidence>
<reference evidence="10" key="1">
    <citation type="journal article" date="2015" name="Nature">
        <title>Complex archaea that bridge the gap between prokaryotes and eukaryotes.</title>
        <authorList>
            <person name="Spang A."/>
            <person name="Saw J.H."/>
            <person name="Jorgensen S.L."/>
            <person name="Zaremba-Niedzwiedzka K."/>
            <person name="Martijn J."/>
            <person name="Lind A.E."/>
            <person name="van Eijk R."/>
            <person name="Schleper C."/>
            <person name="Guy L."/>
            <person name="Ettema T.J."/>
        </authorList>
    </citation>
    <scope>NUCLEOTIDE SEQUENCE</scope>
</reference>
<evidence type="ECO:0000256" key="5">
    <source>
        <dbReference type="ARBA" id="ARBA00022723"/>
    </source>
</evidence>
<comment type="caution">
    <text evidence="10">The sequence shown here is derived from an EMBL/GenBank/DDBJ whole genome shotgun (WGS) entry which is preliminary data.</text>
</comment>
<dbReference type="SFLD" id="SFLDG01123">
    <property type="entry name" value="methyltransferase_(Class_B)"/>
    <property type="match status" value="1"/>
</dbReference>
<evidence type="ECO:0000256" key="2">
    <source>
        <dbReference type="ARBA" id="ARBA00022603"/>
    </source>
</evidence>
<comment type="cofactor">
    <cofactor evidence="1">
        <name>[4Fe-4S] cluster</name>
        <dbReference type="ChEBI" id="CHEBI:49883"/>
    </cofactor>
</comment>
<dbReference type="GO" id="GO:0051539">
    <property type="term" value="F:4 iron, 4 sulfur cluster binding"/>
    <property type="evidence" value="ECO:0007669"/>
    <property type="project" value="UniProtKB-KW"/>
</dbReference>
<keyword evidence="7" id="KW-0411">Iron-sulfur</keyword>
<dbReference type="PANTHER" id="PTHR43409:SF7">
    <property type="entry name" value="BLL1977 PROTEIN"/>
    <property type="match status" value="1"/>
</dbReference>
<evidence type="ECO:0000256" key="3">
    <source>
        <dbReference type="ARBA" id="ARBA00022679"/>
    </source>
</evidence>
<dbReference type="InterPro" id="IPR023404">
    <property type="entry name" value="rSAM_horseshoe"/>
</dbReference>
<dbReference type="GO" id="GO:0046872">
    <property type="term" value="F:metal ion binding"/>
    <property type="evidence" value="ECO:0007669"/>
    <property type="project" value="UniProtKB-KW"/>
</dbReference>
<evidence type="ECO:0000313" key="10">
    <source>
        <dbReference type="EMBL" id="KKN32635.1"/>
    </source>
</evidence>
<dbReference type="SMART" id="SM00729">
    <property type="entry name" value="Elp3"/>
    <property type="match status" value="1"/>
</dbReference>
<dbReference type="GO" id="GO:0031419">
    <property type="term" value="F:cobalamin binding"/>
    <property type="evidence" value="ECO:0007669"/>
    <property type="project" value="InterPro"/>
</dbReference>
<dbReference type="InterPro" id="IPR006158">
    <property type="entry name" value="Cobalamin-bd"/>
</dbReference>
<dbReference type="InterPro" id="IPR007197">
    <property type="entry name" value="rSAM"/>
</dbReference>